<dbReference type="Gramene" id="TraesROB_scaffold_166102_01G000100.1">
    <property type="protein sequence ID" value="TraesROB_scaffold_166102_01G000100.1"/>
    <property type="gene ID" value="TraesROB_scaffold_166102_01G000100"/>
</dbReference>
<protein>
    <submittedName>
        <fullName evidence="4">Uncharacterized protein</fullName>
    </submittedName>
</protein>
<dbReference type="AlphaFoldDB" id="A0A3B6NTM1"/>
<dbReference type="EnsemblPlants" id="TraesCS6A02G280900.1">
    <property type="protein sequence ID" value="TraesCS6A02G280900.1.cds1"/>
    <property type="gene ID" value="TraesCS6A02G280900"/>
</dbReference>
<dbReference type="Proteomes" id="UP000019116">
    <property type="component" value="Chromosome 6A"/>
</dbReference>
<dbReference type="Gramene" id="TraesKAR6A01G0312670.1">
    <property type="protein sequence ID" value="cds.TraesKAR6A01G0312670.1"/>
    <property type="gene ID" value="TraesKAR6A01G0312670"/>
</dbReference>
<keyword evidence="1 3" id="KW-0732">Signal</keyword>
<reference evidence="4" key="2">
    <citation type="submission" date="2018-10" db="UniProtKB">
        <authorList>
            <consortium name="EnsemblPlants"/>
        </authorList>
    </citation>
    <scope>IDENTIFICATION</scope>
</reference>
<proteinExistence type="predicted"/>
<evidence type="ECO:0000313" key="5">
    <source>
        <dbReference type="Proteomes" id="UP000019116"/>
    </source>
</evidence>
<dbReference type="Gramene" id="TraesCLE_scaffold_168718_01G000100.1">
    <property type="protein sequence ID" value="TraesCLE_scaffold_168718_01G000100.1"/>
    <property type="gene ID" value="TraesCLE_scaffold_168718_01G000100"/>
</dbReference>
<dbReference type="PANTHER" id="PTHR35357">
    <property type="entry name" value="OS02G0537100 PROTEIN"/>
    <property type="match status" value="1"/>
</dbReference>
<feature type="chain" id="PRO_5043178562" evidence="3">
    <location>
        <begin position="28"/>
        <end position="167"/>
    </location>
</feature>
<dbReference type="Gene3D" id="1.20.140.40">
    <property type="entry name" value="Invertase/pectin methylesterase inhibitor family protein"/>
    <property type="match status" value="1"/>
</dbReference>
<feature type="signal peptide" evidence="3">
    <location>
        <begin position="1"/>
        <end position="27"/>
    </location>
</feature>
<dbReference type="Gramene" id="TraesCS6A03G0747900.1">
    <property type="protein sequence ID" value="TraesCS6A03G0747900.1.CDS1"/>
    <property type="gene ID" value="TraesCS6A03G0747900"/>
</dbReference>
<name>A0A3B6NTM1_WHEAT</name>
<keyword evidence="5" id="KW-1185">Reference proteome</keyword>
<dbReference type="Gramene" id="TraesRN6A0100727500.1">
    <property type="protein sequence ID" value="TraesRN6A0100727500.1"/>
    <property type="gene ID" value="TraesRN6A0100727500"/>
</dbReference>
<dbReference type="PaxDb" id="4565-Traes_6AL_3AA7E901F.1"/>
<feature type="compositionally biased region" description="Basic residues" evidence="2">
    <location>
        <begin position="131"/>
        <end position="140"/>
    </location>
</feature>
<organism evidence="4">
    <name type="scientific">Triticum aestivum</name>
    <name type="common">Wheat</name>
    <dbReference type="NCBI Taxonomy" id="4565"/>
    <lineage>
        <taxon>Eukaryota</taxon>
        <taxon>Viridiplantae</taxon>
        <taxon>Streptophyta</taxon>
        <taxon>Embryophyta</taxon>
        <taxon>Tracheophyta</taxon>
        <taxon>Spermatophyta</taxon>
        <taxon>Magnoliopsida</taxon>
        <taxon>Liliopsida</taxon>
        <taxon>Poales</taxon>
        <taxon>Poaceae</taxon>
        <taxon>BOP clade</taxon>
        <taxon>Pooideae</taxon>
        <taxon>Triticodae</taxon>
        <taxon>Triticeae</taxon>
        <taxon>Triticinae</taxon>
        <taxon>Triticum</taxon>
    </lineage>
</organism>
<dbReference type="SMR" id="A0A3B6NTM1"/>
<dbReference type="Gramene" id="TraesJUL6A03G03395740.1">
    <property type="protein sequence ID" value="TraesJUL6A03G03395740.1.CDS1"/>
    <property type="gene ID" value="TraesJUL6A03G03395740"/>
</dbReference>
<dbReference type="Gramene" id="TraesCS6A02G280900.1">
    <property type="protein sequence ID" value="TraesCS6A02G280900.1.cds1"/>
    <property type="gene ID" value="TraesCS6A02G280900"/>
</dbReference>
<dbReference type="SUPFAM" id="SSF101148">
    <property type="entry name" value="Plant invertase/pectin methylesterase inhibitor"/>
    <property type="match status" value="1"/>
</dbReference>
<dbReference type="STRING" id="4565.A0A3B6NTM1"/>
<dbReference type="PANTHER" id="PTHR35357:SF13">
    <property type="entry name" value="OS02G0537100 PROTEIN"/>
    <property type="match status" value="1"/>
</dbReference>
<evidence type="ECO:0000256" key="3">
    <source>
        <dbReference type="SAM" id="SignalP"/>
    </source>
</evidence>
<dbReference type="Gramene" id="TraesCAD_scaffold_027827_01G000200.1">
    <property type="protein sequence ID" value="TraesCAD_scaffold_027827_01G000200.1"/>
    <property type="gene ID" value="TraesCAD_scaffold_027827_01G000200"/>
</dbReference>
<evidence type="ECO:0000256" key="1">
    <source>
        <dbReference type="ARBA" id="ARBA00022729"/>
    </source>
</evidence>
<accession>A0A3B6NTM1</accession>
<dbReference type="InterPro" id="IPR035513">
    <property type="entry name" value="Invertase/methylesterase_inhib"/>
</dbReference>
<feature type="compositionally biased region" description="Low complexity" evidence="2">
    <location>
        <begin position="141"/>
        <end position="152"/>
    </location>
</feature>
<feature type="region of interest" description="Disordered" evidence="2">
    <location>
        <begin position="94"/>
        <end position="167"/>
    </location>
</feature>
<dbReference type="Gramene" id="TraesWEE_scaffold_165942_01G000100.1">
    <property type="protein sequence ID" value="TraesWEE_scaffold_165942_01G000100.1"/>
    <property type="gene ID" value="TraesWEE_scaffold_165942_01G000100"/>
</dbReference>
<sequence length="167" mass="17605">MKPSTARLLAAAALTAVLALASGVADATVVTTCKAAAGSDGRVDYDFCVSELGKHHDSPSADTWGLAKVAALTGVVDADNAVSDIKDLLASTARTPGRRGRWRSARSCTTAWGSPSPKHRTTSTTATTPPGRRRPGKPRPWRTSAKTPSLRPVSRRRSRSTAPTRCR</sequence>
<reference evidence="4" key="1">
    <citation type="submission" date="2018-08" db="EMBL/GenBank/DDBJ databases">
        <authorList>
            <person name="Rossello M."/>
        </authorList>
    </citation>
    <scope>NUCLEOTIDE SEQUENCE [LARGE SCALE GENOMIC DNA]</scope>
    <source>
        <strain evidence="4">cv. Chinese Spring</strain>
    </source>
</reference>
<evidence type="ECO:0000313" key="4">
    <source>
        <dbReference type="EnsemblPlants" id="TraesCS6A02G280900.1.cds1"/>
    </source>
</evidence>
<evidence type="ECO:0000256" key="2">
    <source>
        <dbReference type="SAM" id="MobiDB-lite"/>
    </source>
</evidence>
<dbReference type="Gramene" id="TraesPARA_EIv1.0_1960060.1">
    <property type="protein sequence ID" value="TraesPARA_EIv1.0_1960060.1.CDS1"/>
    <property type="gene ID" value="TraesPARA_EIv1.0_1960060"/>
</dbReference>